<sequence>MSNQINTLIARIEAYRKNNKVPCKNYATQAAAEKATAKMAQVAATHFDRDQRDDAPSAQYIVVFNEAWGRWVGGICLSQLMGRSTSTGGYLGICTGFFCY</sequence>
<proteinExistence type="predicted"/>
<name>A0A6J5RUR4_9CAUD</name>
<dbReference type="EMBL" id="LR797447">
    <property type="protein sequence ID" value="CAB4217431.1"/>
    <property type="molecule type" value="Genomic_DNA"/>
</dbReference>
<dbReference type="EMBL" id="LR797035">
    <property type="protein sequence ID" value="CAB4183356.1"/>
    <property type="molecule type" value="Genomic_DNA"/>
</dbReference>
<dbReference type="EMBL" id="LR797256">
    <property type="protein sequence ID" value="CAB4197348.1"/>
    <property type="molecule type" value="Genomic_DNA"/>
</dbReference>
<evidence type="ECO:0000313" key="4">
    <source>
        <dbReference type="EMBL" id="CAB4197348.1"/>
    </source>
</evidence>
<evidence type="ECO:0000313" key="3">
    <source>
        <dbReference type="EMBL" id="CAB4183356.1"/>
    </source>
</evidence>
<evidence type="ECO:0000313" key="6">
    <source>
        <dbReference type="EMBL" id="CAB4217431.1"/>
    </source>
</evidence>
<accession>A0A6J5RUR4</accession>
<protein>
    <submittedName>
        <fullName evidence="4">Uncharacterized protein</fullName>
    </submittedName>
</protein>
<evidence type="ECO:0000313" key="1">
    <source>
        <dbReference type="EMBL" id="CAB4169848.1"/>
    </source>
</evidence>
<dbReference type="EMBL" id="LR796936">
    <property type="protein sequence ID" value="CAB4176494.1"/>
    <property type="molecule type" value="Genomic_DNA"/>
</dbReference>
<dbReference type="EMBL" id="LR798371">
    <property type="protein sequence ID" value="CAB5227343.1"/>
    <property type="molecule type" value="Genomic_DNA"/>
</dbReference>
<dbReference type="EMBL" id="LR797385">
    <property type="protein sequence ID" value="CAB4212737.1"/>
    <property type="molecule type" value="Genomic_DNA"/>
</dbReference>
<organism evidence="4">
    <name type="scientific">uncultured Caudovirales phage</name>
    <dbReference type="NCBI Taxonomy" id="2100421"/>
    <lineage>
        <taxon>Viruses</taxon>
        <taxon>Duplodnaviria</taxon>
        <taxon>Heunggongvirae</taxon>
        <taxon>Uroviricota</taxon>
        <taxon>Caudoviricetes</taxon>
        <taxon>Peduoviridae</taxon>
        <taxon>Maltschvirus</taxon>
        <taxon>Maltschvirus maltsch</taxon>
    </lineage>
</organism>
<reference evidence="4" key="1">
    <citation type="submission" date="2020-05" db="EMBL/GenBank/DDBJ databases">
        <authorList>
            <person name="Chiriac C."/>
            <person name="Salcher M."/>
            <person name="Ghai R."/>
            <person name="Kavagutti S V."/>
        </authorList>
    </citation>
    <scope>NUCLEOTIDE SEQUENCE</scope>
</reference>
<gene>
    <name evidence="3" type="ORF">UFOVP1082_32</name>
    <name evidence="4" type="ORF">UFOVP1322_17</name>
    <name evidence="5" type="ORF">UFOVP1434_39</name>
    <name evidence="7" type="ORF">UFOVP1529_43</name>
    <name evidence="6" type="ORF">UFOVP1593_32</name>
    <name evidence="1" type="ORF">UFOVP906_10</name>
    <name evidence="2" type="ORF">UFOVP992_36</name>
</gene>
<evidence type="ECO:0000313" key="5">
    <source>
        <dbReference type="EMBL" id="CAB4212737.1"/>
    </source>
</evidence>
<evidence type="ECO:0000313" key="7">
    <source>
        <dbReference type="EMBL" id="CAB5227343.1"/>
    </source>
</evidence>
<dbReference type="EMBL" id="LR796850">
    <property type="protein sequence ID" value="CAB4169848.1"/>
    <property type="molecule type" value="Genomic_DNA"/>
</dbReference>
<evidence type="ECO:0000313" key="2">
    <source>
        <dbReference type="EMBL" id="CAB4176494.1"/>
    </source>
</evidence>